<reference evidence="1 2" key="1">
    <citation type="submission" date="2015-12" db="EMBL/GenBank/DDBJ databases">
        <authorList>
            <person name="Shamseldin A."/>
            <person name="Moawad H."/>
            <person name="Abd El-Rahim W.M."/>
            <person name="Sadowsky M.J."/>
        </authorList>
    </citation>
    <scope>NUCLEOTIDE SEQUENCE [LARGE SCALE GENOMIC DNA]</scope>
    <source>
        <strain evidence="1 2">SJ5A-1</strain>
    </source>
</reference>
<dbReference type="InterPro" id="IPR011009">
    <property type="entry name" value="Kinase-like_dom_sf"/>
</dbReference>
<gene>
    <name evidence="1" type="ORF">AVJ23_00015</name>
</gene>
<evidence type="ECO:0000313" key="1">
    <source>
        <dbReference type="EMBL" id="KUF12162.1"/>
    </source>
</evidence>
<keyword evidence="2" id="KW-1185">Reference proteome</keyword>
<dbReference type="InterPro" id="IPR051678">
    <property type="entry name" value="AGP_Transferase"/>
</dbReference>
<dbReference type="SUPFAM" id="SSF56112">
    <property type="entry name" value="Protein kinase-like (PK-like)"/>
    <property type="match status" value="1"/>
</dbReference>
<name>A0A0W7WNI8_9RHOB</name>
<dbReference type="RefSeq" id="WP_058860112.1">
    <property type="nucleotide sequence ID" value="NZ_LPXO01000001.1"/>
</dbReference>
<dbReference type="Gene3D" id="3.90.1200.10">
    <property type="match status" value="1"/>
</dbReference>
<proteinExistence type="predicted"/>
<sequence>MRTDRVQEIVEAVRTASERLLGAAPDRIFAPGGSLRDSIRIQIGDRDVILTRRASPGRARLEAECLTRLHAAGAPVPAVLAFDGTWLAQAYVAGTRLSRALAHGTEAERRRVSARAVQSLLAIHDAAQGTGLRDIAPKIGHAHDWIERVARRPWRLSERLDLAPPTCAVERICEELAVRQTRFVKWDARPGNAIMTPAGKVCWIDWEHAGCREGFEDFTWLSADEYFFAGVQPVVDAVRERYATGPGFGPPLVAMATFACLHATVRLELILNAIQEKGWGKLDDLSRRDAIGTSAENLCQLLENGQVWAGQTEFTTPFADWFSSVQAALPMRALPEPPA</sequence>
<comment type="caution">
    <text evidence="1">The sequence shown here is derived from an EMBL/GenBank/DDBJ whole genome shotgun (WGS) entry which is preliminary data.</text>
</comment>
<protein>
    <submittedName>
        <fullName evidence="1">Uncharacterized protein</fullName>
    </submittedName>
</protein>
<accession>A0A0W7WNI8</accession>
<dbReference type="EMBL" id="LPXO01000001">
    <property type="protein sequence ID" value="KUF12162.1"/>
    <property type="molecule type" value="Genomic_DNA"/>
</dbReference>
<dbReference type="PANTHER" id="PTHR21310">
    <property type="entry name" value="AMINOGLYCOSIDE PHOSPHOTRANSFERASE-RELATED-RELATED"/>
    <property type="match status" value="1"/>
</dbReference>
<evidence type="ECO:0000313" key="2">
    <source>
        <dbReference type="Proteomes" id="UP000054396"/>
    </source>
</evidence>
<dbReference type="Proteomes" id="UP000054396">
    <property type="component" value="Unassembled WGS sequence"/>
</dbReference>
<dbReference type="OrthoDB" id="5621369at2"/>
<organism evidence="1 2">
    <name type="scientific">Pseudoponticoccus marisrubri</name>
    <dbReference type="NCBI Taxonomy" id="1685382"/>
    <lineage>
        <taxon>Bacteria</taxon>
        <taxon>Pseudomonadati</taxon>
        <taxon>Pseudomonadota</taxon>
        <taxon>Alphaproteobacteria</taxon>
        <taxon>Rhodobacterales</taxon>
        <taxon>Roseobacteraceae</taxon>
        <taxon>Pseudoponticoccus</taxon>
    </lineage>
</organism>
<dbReference type="AlphaFoldDB" id="A0A0W7WNI8"/>